<dbReference type="Proteomes" id="UP000077202">
    <property type="component" value="Unassembled WGS sequence"/>
</dbReference>
<proteinExistence type="predicted"/>
<keyword evidence="2" id="KW-1185">Reference proteome</keyword>
<accession>A0A176WBD3</accession>
<evidence type="ECO:0000313" key="2">
    <source>
        <dbReference type="Proteomes" id="UP000077202"/>
    </source>
</evidence>
<comment type="caution">
    <text evidence="1">The sequence shown here is derived from an EMBL/GenBank/DDBJ whole genome shotgun (WGS) entry which is preliminary data.</text>
</comment>
<reference evidence="1" key="1">
    <citation type="submission" date="2016-03" db="EMBL/GenBank/DDBJ databases">
        <title>Mechanisms controlling the formation of the plant cell surface in tip-growing cells are functionally conserved among land plants.</title>
        <authorList>
            <person name="Honkanen S."/>
            <person name="Jones V.A."/>
            <person name="Morieri G."/>
            <person name="Champion C."/>
            <person name="Hetherington A.J."/>
            <person name="Kelly S."/>
            <person name="Saint-Marcoux D."/>
            <person name="Proust H."/>
            <person name="Prescott H."/>
            <person name="Dolan L."/>
        </authorList>
    </citation>
    <scope>NUCLEOTIDE SEQUENCE [LARGE SCALE GENOMIC DNA]</scope>
    <source>
        <tissue evidence="1">Whole gametophyte</tissue>
    </source>
</reference>
<sequence length="110" mass="11795">MNASLEKPAEVLAVSSDTKEDTVALEKVVERVVEDVVGEAFAPQKVVSPRTSTGTVTLESGEDPLAEETQSQVLSAANVMYLPNRLEASRTAYNAESQRVDKVTAASEKK</sequence>
<gene>
    <name evidence="1" type="ORF">AXG93_773s1820</name>
</gene>
<evidence type="ECO:0000313" key="1">
    <source>
        <dbReference type="EMBL" id="OAE29941.1"/>
    </source>
</evidence>
<dbReference type="AlphaFoldDB" id="A0A176WBD3"/>
<organism evidence="1 2">
    <name type="scientific">Marchantia polymorpha subsp. ruderalis</name>
    <dbReference type="NCBI Taxonomy" id="1480154"/>
    <lineage>
        <taxon>Eukaryota</taxon>
        <taxon>Viridiplantae</taxon>
        <taxon>Streptophyta</taxon>
        <taxon>Embryophyta</taxon>
        <taxon>Marchantiophyta</taxon>
        <taxon>Marchantiopsida</taxon>
        <taxon>Marchantiidae</taxon>
        <taxon>Marchantiales</taxon>
        <taxon>Marchantiaceae</taxon>
        <taxon>Marchantia</taxon>
    </lineage>
</organism>
<protein>
    <submittedName>
        <fullName evidence="1">Uncharacterized protein</fullName>
    </submittedName>
</protein>
<name>A0A176WBD3_MARPO</name>
<dbReference type="EMBL" id="LVLJ01001380">
    <property type="protein sequence ID" value="OAE29941.1"/>
    <property type="molecule type" value="Genomic_DNA"/>
</dbReference>